<dbReference type="InterPro" id="IPR002372">
    <property type="entry name" value="PQQ_rpt_dom"/>
</dbReference>
<sequence length="371" mass="40106">MTEYSRRTVLTGLTGAVGSLAGCGYRPGPGDKKWETADDGGRLVTLVDGTLFEVTFDATRFVDDYPVGAVARYTLADGTKLGRFEFKGVATDWASDGAHLYVGTEASHVVAVAGDGRAWTETVDHPVASVAAADGRVYVGTDGGRIVAFDGESGAERWSKSLPVPTDPSKSDLPTVGAGHGSLAVDWGTSEESQLDVYAPDGSVLWDQPLQRSLNGRPHVRGDTVYARSEFLRAFNRDSGAPRWVNRGTTIPDGPLRFSRDGEIVYIPERHALIAIATADGEELWRFNDERLAAMERGRSEFEIDLGATGAVPAPDGASVFLNTKHHGLFQFGTDGTLRWHEPRLDFSFLYAVTEDIIVHSGTEAIVARYR</sequence>
<dbReference type="EMBL" id="RBWW01000001">
    <property type="protein sequence ID" value="RKS82971.1"/>
    <property type="molecule type" value="Genomic_DNA"/>
</dbReference>
<reference evidence="2 3" key="1">
    <citation type="submission" date="2018-10" db="EMBL/GenBank/DDBJ databases">
        <title>Genomic Encyclopedia of Archaeal and Bacterial Type Strains, Phase II (KMG-II): from individual species to whole genera.</title>
        <authorList>
            <person name="Goeker M."/>
        </authorList>
    </citation>
    <scope>NUCLEOTIDE SEQUENCE [LARGE SCALE GENOMIC DNA]</scope>
    <source>
        <strain evidence="2 3">DSM 11927</strain>
    </source>
</reference>
<proteinExistence type="predicted"/>
<dbReference type="Pfam" id="PF13360">
    <property type="entry name" value="PQQ_2"/>
    <property type="match status" value="1"/>
</dbReference>
<dbReference type="AlphaFoldDB" id="A0A495R6Q4"/>
<protein>
    <submittedName>
        <fullName evidence="2">Outer membrane protein assembly factor BamB</fullName>
    </submittedName>
</protein>
<evidence type="ECO:0000313" key="3">
    <source>
        <dbReference type="Proteomes" id="UP000268233"/>
    </source>
</evidence>
<dbReference type="InterPro" id="IPR015943">
    <property type="entry name" value="WD40/YVTN_repeat-like_dom_sf"/>
</dbReference>
<organism evidence="2 3">
    <name type="scientific">Haloarcula quadrata</name>
    <dbReference type="NCBI Taxonomy" id="182779"/>
    <lineage>
        <taxon>Archaea</taxon>
        <taxon>Methanobacteriati</taxon>
        <taxon>Methanobacteriota</taxon>
        <taxon>Stenosarchaea group</taxon>
        <taxon>Halobacteria</taxon>
        <taxon>Halobacteriales</taxon>
        <taxon>Haloarculaceae</taxon>
        <taxon>Haloarcula</taxon>
    </lineage>
</organism>
<accession>A0A495R6Q4</accession>
<evidence type="ECO:0000259" key="1">
    <source>
        <dbReference type="Pfam" id="PF13360"/>
    </source>
</evidence>
<dbReference type="SMART" id="SM00564">
    <property type="entry name" value="PQQ"/>
    <property type="match status" value="2"/>
</dbReference>
<dbReference type="PANTHER" id="PTHR34512:SF30">
    <property type="entry name" value="OUTER MEMBRANE PROTEIN ASSEMBLY FACTOR BAMB"/>
    <property type="match status" value="1"/>
</dbReference>
<dbReference type="PANTHER" id="PTHR34512">
    <property type="entry name" value="CELL SURFACE PROTEIN"/>
    <property type="match status" value="1"/>
</dbReference>
<dbReference type="InterPro" id="IPR018391">
    <property type="entry name" value="PQQ_b-propeller_rpt"/>
</dbReference>
<dbReference type="PROSITE" id="PS51257">
    <property type="entry name" value="PROKAR_LIPOPROTEIN"/>
    <property type="match status" value="1"/>
</dbReference>
<name>A0A495R6Q4_9EURY</name>
<dbReference type="RefSeq" id="WP_121303258.1">
    <property type="nucleotide sequence ID" value="NZ_RBWW01000001.1"/>
</dbReference>
<keyword evidence="3" id="KW-1185">Reference proteome</keyword>
<comment type="caution">
    <text evidence="2">The sequence shown here is derived from an EMBL/GenBank/DDBJ whole genome shotgun (WGS) entry which is preliminary data.</text>
</comment>
<gene>
    <name evidence="2" type="ORF">BDK61_2296</name>
</gene>
<feature type="domain" description="Pyrrolo-quinoline quinone repeat" evidence="1">
    <location>
        <begin position="68"/>
        <end position="285"/>
    </location>
</feature>
<evidence type="ECO:0000313" key="2">
    <source>
        <dbReference type="EMBL" id="RKS82971.1"/>
    </source>
</evidence>
<dbReference type="Proteomes" id="UP000268233">
    <property type="component" value="Unassembled WGS sequence"/>
</dbReference>
<dbReference type="InterPro" id="IPR011047">
    <property type="entry name" value="Quinoprotein_ADH-like_sf"/>
</dbReference>
<dbReference type="SUPFAM" id="SSF50998">
    <property type="entry name" value="Quinoprotein alcohol dehydrogenase-like"/>
    <property type="match status" value="1"/>
</dbReference>
<dbReference type="Gene3D" id="2.130.10.10">
    <property type="entry name" value="YVTN repeat-like/Quinoprotein amine dehydrogenase"/>
    <property type="match status" value="1"/>
</dbReference>